<dbReference type="InterPro" id="IPR003598">
    <property type="entry name" value="Ig_sub2"/>
</dbReference>
<evidence type="ECO:0000259" key="1">
    <source>
        <dbReference type="PROSITE" id="PS50835"/>
    </source>
</evidence>
<dbReference type="Gene3D" id="2.60.40.10">
    <property type="entry name" value="Immunoglobulins"/>
    <property type="match status" value="2"/>
</dbReference>
<organism evidence="2 3">
    <name type="scientific">Leptidea sinapis</name>
    <dbReference type="NCBI Taxonomy" id="189913"/>
    <lineage>
        <taxon>Eukaryota</taxon>
        <taxon>Metazoa</taxon>
        <taxon>Ecdysozoa</taxon>
        <taxon>Arthropoda</taxon>
        <taxon>Hexapoda</taxon>
        <taxon>Insecta</taxon>
        <taxon>Pterygota</taxon>
        <taxon>Neoptera</taxon>
        <taxon>Endopterygota</taxon>
        <taxon>Lepidoptera</taxon>
        <taxon>Glossata</taxon>
        <taxon>Ditrysia</taxon>
        <taxon>Papilionoidea</taxon>
        <taxon>Pieridae</taxon>
        <taxon>Dismorphiinae</taxon>
        <taxon>Leptidea</taxon>
    </lineage>
</organism>
<dbReference type="SMART" id="SM00408">
    <property type="entry name" value="IGc2"/>
    <property type="match status" value="2"/>
</dbReference>
<dbReference type="PROSITE" id="PS50835">
    <property type="entry name" value="IG_LIKE"/>
    <property type="match status" value="2"/>
</dbReference>
<dbReference type="EMBL" id="FZQP02000260">
    <property type="protein sequence ID" value="VVC88197.1"/>
    <property type="molecule type" value="Genomic_DNA"/>
</dbReference>
<keyword evidence="3" id="KW-1185">Reference proteome</keyword>
<gene>
    <name evidence="2" type="ORF">LSINAPIS_LOCUS1625</name>
</gene>
<dbReference type="PANTHER" id="PTHR23278">
    <property type="entry name" value="SIDESTEP PROTEIN"/>
    <property type="match status" value="1"/>
</dbReference>
<dbReference type="InterPro" id="IPR007110">
    <property type="entry name" value="Ig-like_dom"/>
</dbReference>
<feature type="domain" description="Ig-like" evidence="1">
    <location>
        <begin position="109"/>
        <end position="200"/>
    </location>
</feature>
<proteinExistence type="predicted"/>
<dbReference type="Proteomes" id="UP000324832">
    <property type="component" value="Unassembled WGS sequence"/>
</dbReference>
<dbReference type="InterPro" id="IPR013783">
    <property type="entry name" value="Ig-like_fold"/>
</dbReference>
<feature type="domain" description="Ig-like" evidence="1">
    <location>
        <begin position="7"/>
        <end position="97"/>
    </location>
</feature>
<dbReference type="CDD" id="cd00096">
    <property type="entry name" value="Ig"/>
    <property type="match status" value="1"/>
</dbReference>
<sequence length="270" mass="29630">MSVVYKPVVSMTLGSTLNANDIKEGDDVYFECNIRANPKEHRITWYHNEQQVIQNVTGGVFISTKSLVLQRVSRNDGGLYSCSAANHRGETSSQPVYLRVQYAPICVQPTPVVIGARLDEALRVRCLVSADPADLTFSWQFNNSGESFQVSPARYAYRAVASGGTGSELRYRAASERDYGALSCRATNAVGAQHSPCVFQIVPAGMLCNQTLTITCVISCPISIIGARPSPPRNCSASRVMHEQRWWMSVRCIAGYDGGLAQHFTLDAIW</sequence>
<dbReference type="AlphaFoldDB" id="A0A5E4PQ94"/>
<reference evidence="2 3" key="1">
    <citation type="submission" date="2017-07" db="EMBL/GenBank/DDBJ databases">
        <authorList>
            <person name="Talla V."/>
            <person name="Backstrom N."/>
        </authorList>
    </citation>
    <scope>NUCLEOTIDE SEQUENCE [LARGE SCALE GENOMIC DNA]</scope>
</reference>
<dbReference type="PANTHER" id="PTHR23278:SF26">
    <property type="entry name" value="SIDESTEP III, ISOFORM O"/>
    <property type="match status" value="1"/>
</dbReference>
<dbReference type="InterPro" id="IPR036179">
    <property type="entry name" value="Ig-like_dom_sf"/>
</dbReference>
<dbReference type="SUPFAM" id="SSF48726">
    <property type="entry name" value="Immunoglobulin"/>
    <property type="match status" value="2"/>
</dbReference>
<dbReference type="SMART" id="SM00409">
    <property type="entry name" value="IG"/>
    <property type="match status" value="2"/>
</dbReference>
<dbReference type="InterPro" id="IPR003599">
    <property type="entry name" value="Ig_sub"/>
</dbReference>
<evidence type="ECO:0000313" key="3">
    <source>
        <dbReference type="Proteomes" id="UP000324832"/>
    </source>
</evidence>
<dbReference type="Pfam" id="PF13927">
    <property type="entry name" value="Ig_3"/>
    <property type="match status" value="2"/>
</dbReference>
<protein>
    <recommendedName>
        <fullName evidence="1">Ig-like domain-containing protein</fullName>
    </recommendedName>
</protein>
<accession>A0A5E4PQ94</accession>
<evidence type="ECO:0000313" key="2">
    <source>
        <dbReference type="EMBL" id="VVC88197.1"/>
    </source>
</evidence>
<name>A0A5E4PQ94_9NEOP</name>